<evidence type="ECO:0000313" key="4">
    <source>
        <dbReference type="EMBL" id="CAJ1050672.1"/>
    </source>
</evidence>
<dbReference type="GO" id="GO:0019902">
    <property type="term" value="F:phosphatase binding"/>
    <property type="evidence" value="ECO:0007669"/>
    <property type="project" value="TreeGrafter"/>
</dbReference>
<name>A0AAV1EPZ9_XYRNO</name>
<accession>A0AAV1EPZ9</accession>
<evidence type="ECO:0000313" key="5">
    <source>
        <dbReference type="Proteomes" id="UP001178508"/>
    </source>
</evidence>
<dbReference type="InterPro" id="IPR013665">
    <property type="entry name" value="Sfi1_dom"/>
</dbReference>
<dbReference type="PANTHER" id="PTHR22028">
    <property type="entry name" value="SFI1 SPINDLE BODY DOMAIN-CONTAINING PROTEIN-RELATED"/>
    <property type="match status" value="1"/>
</dbReference>
<feature type="region of interest" description="Disordered" evidence="2">
    <location>
        <begin position="1057"/>
        <end position="1084"/>
    </location>
</feature>
<feature type="compositionally biased region" description="Polar residues" evidence="2">
    <location>
        <begin position="969"/>
        <end position="982"/>
    </location>
</feature>
<protein>
    <submittedName>
        <fullName evidence="4">LOW QUALITY PROTEIN: protein SFI1 homolog</fullName>
    </submittedName>
</protein>
<feature type="region of interest" description="Disordered" evidence="2">
    <location>
        <begin position="1"/>
        <end position="33"/>
    </location>
</feature>
<sequence length="1213" mass="145132">MQNNARKPHPVKPRLSSVNNAGGPSSKHVCKPQSRKISYRVGYNWNRGGRLKELRIRHLARKFLKIWIRRTFGRILPHTAKSHYNNVVLRRAFAGWRDEWWTSQREWSLSMRAECHYRYYLCNLVLRHWQIFVSLRREKKSKLQNAQLFADRKRMSLVLDRWEVFVDMKRIKRKMLESALELRRLTTLHSAWRLWQARLQHCKDLYTLESQALKEKELTLQRRAWFQWKEMHTAALCQKEKESKAALHFILCLKRKTLHHWKCVVPCMKKKRESEAAAQRTRHLRLLAMCWSRWKSSLHHKWNEENRLQAAERFAIQSTKRRTLECWKAYVMLCREDADKDRNATQHHCHNLLRAGFMGLSLNVLRKKTHRLNKIMAVQQYHQTMRTKYWRLWQDRLEEAEDKSFKQLAETASTNYSTSLLSRCFQHWRETLAQQRHMQELERHADIWFAERILPQCFDSWAEFTLQRKLSKQRKHEANVFNQQHQYTWVFYTWWGRAEQHKEQKLSERMAFLHHERSHLQRAWSRWRQRTEQRIIEEEKQEASEHLYKHRLLHKTVMQWKDNSTEMRDRRSREQQACRQCNLHCMRRAVEKWKKFVHRQQVKKSKLREMQRFHEVQLLKHTFMAWKKHTLQTSQLYSHAEELYRQQQENLCRKVVCTWRGNAALRAEVRLMKQEAQTRYDHVLQLKVFLAWRGVTQHVMSRHRQQREAVGTVQRSMNEVQLLRSFRHWRKQTRAARRERICMEKARQHHASKLLSTAMKAWNKHHCQCRKNKVVKRQGILLLRLKMYQVYFEQWRVKLQHRQRETQQTERALWHWSLSLQAKVLCGWRLWVTEQHWKREQAAKAAEAYRDQLLKEGVSCILTYAAHMNDLTTNLTQQSQPQRSRRLQRVAKRCALRWKQRALCKPERKQEVKGHPPKKSVSFCLTGLKSVSLFDSEEPEAGELSKLPPNHSHRRQPRRCEELFESPIKTNTHDYSGNSNAKVATKPSKLGPEEHRYTVSSCVHPSIIIPNVPVSGIHVSTADRPQENQDVLLPPSAFMATGTKNMCGKMCSTSSADGPFIPPGEQQSSADPEVHLRTSSGETLEESAADLTSTLTSELSLIQLDMQTYQQDRKQLRAWQKLRQVLQSWLQTSGQDEQMEKRAVCEELKELEERIDHLSTDLERRKTMMKLHAERIQHLRTVLNLSGVPLLHQKPEDTLCLQRDLTCAHTLQN</sequence>
<dbReference type="AlphaFoldDB" id="A0AAV1EPZ9"/>
<feature type="coiled-coil region" evidence="1">
    <location>
        <begin position="1134"/>
        <end position="1168"/>
    </location>
</feature>
<dbReference type="Proteomes" id="UP001178508">
    <property type="component" value="Chromosome 2"/>
</dbReference>
<feature type="compositionally biased region" description="Basic residues" evidence="2">
    <location>
        <begin position="1"/>
        <end position="12"/>
    </location>
</feature>
<reference evidence="4" key="1">
    <citation type="submission" date="2023-08" db="EMBL/GenBank/DDBJ databases">
        <authorList>
            <person name="Alioto T."/>
            <person name="Alioto T."/>
            <person name="Gomez Garrido J."/>
        </authorList>
    </citation>
    <scope>NUCLEOTIDE SEQUENCE</scope>
</reference>
<dbReference type="PANTHER" id="PTHR22028:SF4">
    <property type="entry name" value="PROTEIN SFI1 HOMOLOG"/>
    <property type="match status" value="1"/>
</dbReference>
<organism evidence="4 5">
    <name type="scientific">Xyrichtys novacula</name>
    <name type="common">Pearly razorfish</name>
    <name type="synonym">Hemipteronotus novacula</name>
    <dbReference type="NCBI Taxonomy" id="13765"/>
    <lineage>
        <taxon>Eukaryota</taxon>
        <taxon>Metazoa</taxon>
        <taxon>Chordata</taxon>
        <taxon>Craniata</taxon>
        <taxon>Vertebrata</taxon>
        <taxon>Euteleostomi</taxon>
        <taxon>Actinopterygii</taxon>
        <taxon>Neopterygii</taxon>
        <taxon>Teleostei</taxon>
        <taxon>Neoteleostei</taxon>
        <taxon>Acanthomorphata</taxon>
        <taxon>Eupercaria</taxon>
        <taxon>Labriformes</taxon>
        <taxon>Labridae</taxon>
        <taxon>Xyrichtys</taxon>
    </lineage>
</organism>
<proteinExistence type="predicted"/>
<evidence type="ECO:0000259" key="3">
    <source>
        <dbReference type="Pfam" id="PF08457"/>
    </source>
</evidence>
<dbReference type="Pfam" id="PF08457">
    <property type="entry name" value="Sfi1"/>
    <property type="match status" value="1"/>
</dbReference>
<keyword evidence="1" id="KW-0175">Coiled coil</keyword>
<evidence type="ECO:0000256" key="1">
    <source>
        <dbReference type="SAM" id="Coils"/>
    </source>
</evidence>
<evidence type="ECO:0000256" key="2">
    <source>
        <dbReference type="SAM" id="MobiDB-lite"/>
    </source>
</evidence>
<feature type="domain" description="Sfi1 spindle body" evidence="3">
    <location>
        <begin position="538"/>
        <end position="772"/>
    </location>
</feature>
<dbReference type="EMBL" id="OY660865">
    <property type="protein sequence ID" value="CAJ1050672.1"/>
    <property type="molecule type" value="Genomic_DNA"/>
</dbReference>
<keyword evidence="5" id="KW-1185">Reference proteome</keyword>
<gene>
    <name evidence="4" type="ORF">XNOV1_A034352</name>
</gene>
<dbReference type="InterPro" id="IPR052270">
    <property type="entry name" value="CACF_protein"/>
</dbReference>
<feature type="region of interest" description="Disordered" evidence="2">
    <location>
        <begin position="969"/>
        <end position="992"/>
    </location>
</feature>